<dbReference type="AlphaFoldDB" id="A0A6L6J1X2"/>
<keyword evidence="1" id="KW-0812">Transmembrane</keyword>
<sequence length="108" mass="10860">MIVLFVLGFVLMLLGPFLQGLTGSDNPNAYIFAPVMLAGSIPVLAGRGLSPNPRLMAQAILICGALCMGAWYLGGLLTPVAMPTAAPVGVAVAGALIVAAGNLLKARG</sequence>
<dbReference type="EMBL" id="WMII01000008">
    <property type="protein sequence ID" value="MTH64697.1"/>
    <property type="molecule type" value="Genomic_DNA"/>
</dbReference>
<evidence type="ECO:0000256" key="1">
    <source>
        <dbReference type="SAM" id="Phobius"/>
    </source>
</evidence>
<evidence type="ECO:0000313" key="2">
    <source>
        <dbReference type="EMBL" id="MTH64697.1"/>
    </source>
</evidence>
<dbReference type="Proteomes" id="UP000478740">
    <property type="component" value="Unassembled WGS sequence"/>
</dbReference>
<name>A0A6L6J1X2_9RHOB</name>
<feature type="transmembrane region" description="Helical" evidence="1">
    <location>
        <begin position="29"/>
        <end position="48"/>
    </location>
</feature>
<accession>A0A6L6J1X2</accession>
<protein>
    <submittedName>
        <fullName evidence="2">Uncharacterized protein</fullName>
    </submittedName>
</protein>
<keyword evidence="3" id="KW-1185">Reference proteome</keyword>
<dbReference type="RefSeq" id="WP_155044572.1">
    <property type="nucleotide sequence ID" value="NZ_WMIH01000008.1"/>
</dbReference>
<evidence type="ECO:0000313" key="3">
    <source>
        <dbReference type="Proteomes" id="UP000478740"/>
    </source>
</evidence>
<gene>
    <name evidence="2" type="ORF">GL284_10485</name>
</gene>
<organism evidence="2 3">
    <name type="scientific">Paracoccus shanxieyensis</name>
    <dbReference type="NCBI Taxonomy" id="2675752"/>
    <lineage>
        <taxon>Bacteria</taxon>
        <taxon>Pseudomonadati</taxon>
        <taxon>Pseudomonadota</taxon>
        <taxon>Alphaproteobacteria</taxon>
        <taxon>Rhodobacterales</taxon>
        <taxon>Paracoccaceae</taxon>
        <taxon>Paracoccus</taxon>
    </lineage>
</organism>
<comment type="caution">
    <text evidence="2">The sequence shown here is derived from an EMBL/GenBank/DDBJ whole genome shotgun (WGS) entry which is preliminary data.</text>
</comment>
<proteinExistence type="predicted"/>
<feature type="transmembrane region" description="Helical" evidence="1">
    <location>
        <begin position="85"/>
        <end position="104"/>
    </location>
</feature>
<keyword evidence="1" id="KW-0472">Membrane</keyword>
<keyword evidence="1" id="KW-1133">Transmembrane helix</keyword>
<reference evidence="2 3" key="1">
    <citation type="submission" date="2019-11" db="EMBL/GenBank/DDBJ databases">
        <authorList>
            <person name="Dong K."/>
        </authorList>
    </citation>
    <scope>NUCLEOTIDE SEQUENCE [LARGE SCALE GENOMIC DNA]</scope>
    <source>
        <strain evidence="2 3">DK608</strain>
    </source>
</reference>
<feature type="transmembrane region" description="Helical" evidence="1">
    <location>
        <begin position="55"/>
        <end position="73"/>
    </location>
</feature>